<dbReference type="AlphaFoldDB" id="A0A4C1VRI6"/>
<evidence type="ECO:0000313" key="3">
    <source>
        <dbReference type="Proteomes" id="UP000299102"/>
    </source>
</evidence>
<sequence>MSVCRSTACARSWRRRHQASETYSSRSNEGERTMSNENADHLRLTAVHPPADPDVKRQLPTTTNVHLSVRLFYASHR</sequence>
<organism evidence="2 3">
    <name type="scientific">Eumeta variegata</name>
    <name type="common">Bagworm moth</name>
    <name type="synonym">Eumeta japonica</name>
    <dbReference type="NCBI Taxonomy" id="151549"/>
    <lineage>
        <taxon>Eukaryota</taxon>
        <taxon>Metazoa</taxon>
        <taxon>Ecdysozoa</taxon>
        <taxon>Arthropoda</taxon>
        <taxon>Hexapoda</taxon>
        <taxon>Insecta</taxon>
        <taxon>Pterygota</taxon>
        <taxon>Neoptera</taxon>
        <taxon>Endopterygota</taxon>
        <taxon>Lepidoptera</taxon>
        <taxon>Glossata</taxon>
        <taxon>Ditrysia</taxon>
        <taxon>Tineoidea</taxon>
        <taxon>Psychidae</taxon>
        <taxon>Oiketicinae</taxon>
        <taxon>Eumeta</taxon>
    </lineage>
</organism>
<gene>
    <name evidence="2" type="ORF">EVAR_26454_1</name>
</gene>
<dbReference type="EMBL" id="BGZK01000387">
    <property type="protein sequence ID" value="GBP40789.1"/>
    <property type="molecule type" value="Genomic_DNA"/>
</dbReference>
<dbReference type="Proteomes" id="UP000299102">
    <property type="component" value="Unassembled WGS sequence"/>
</dbReference>
<feature type="region of interest" description="Disordered" evidence="1">
    <location>
        <begin position="15"/>
        <end position="38"/>
    </location>
</feature>
<protein>
    <submittedName>
        <fullName evidence="2">Uncharacterized protein</fullName>
    </submittedName>
</protein>
<proteinExistence type="predicted"/>
<evidence type="ECO:0000313" key="2">
    <source>
        <dbReference type="EMBL" id="GBP40789.1"/>
    </source>
</evidence>
<accession>A0A4C1VRI6</accession>
<comment type="caution">
    <text evidence="2">The sequence shown here is derived from an EMBL/GenBank/DDBJ whole genome shotgun (WGS) entry which is preliminary data.</text>
</comment>
<reference evidence="2 3" key="1">
    <citation type="journal article" date="2019" name="Commun. Biol.">
        <title>The bagworm genome reveals a unique fibroin gene that provides high tensile strength.</title>
        <authorList>
            <person name="Kono N."/>
            <person name="Nakamura H."/>
            <person name="Ohtoshi R."/>
            <person name="Tomita M."/>
            <person name="Numata K."/>
            <person name="Arakawa K."/>
        </authorList>
    </citation>
    <scope>NUCLEOTIDE SEQUENCE [LARGE SCALE GENOMIC DNA]</scope>
</reference>
<evidence type="ECO:0000256" key="1">
    <source>
        <dbReference type="SAM" id="MobiDB-lite"/>
    </source>
</evidence>
<feature type="compositionally biased region" description="Basic and acidic residues" evidence="1">
    <location>
        <begin position="28"/>
        <end position="38"/>
    </location>
</feature>
<keyword evidence="3" id="KW-1185">Reference proteome</keyword>
<name>A0A4C1VRI6_EUMVA</name>